<evidence type="ECO:0000313" key="2">
    <source>
        <dbReference type="Proteomes" id="UP000095283"/>
    </source>
</evidence>
<dbReference type="WBParaSite" id="Hba_07491">
    <property type="protein sequence ID" value="Hba_07491"/>
    <property type="gene ID" value="Hba_07491"/>
</dbReference>
<keyword evidence="1" id="KW-1133">Transmembrane helix</keyword>
<proteinExistence type="predicted"/>
<accession>A0A1I7WQR4</accession>
<feature type="transmembrane region" description="Helical" evidence="1">
    <location>
        <begin position="116"/>
        <end position="143"/>
    </location>
</feature>
<sequence>MGKTTLLKHIGARKLAIPSHIDLLYCEQGQYISHIRINESCRVSLVFSICCHVFFLKLIYLQLSTNVEKDVINCFSRSRFSRQCVYRYYSFTRSKAALLQRKLYRLKAKKDQYIKVLFVLLRLPCLVVIIHFKCFFSTLYGYFTINIF</sequence>
<evidence type="ECO:0000313" key="3">
    <source>
        <dbReference type="WBParaSite" id="Hba_07491"/>
    </source>
</evidence>
<protein>
    <submittedName>
        <fullName evidence="3">Uncharacterized protein</fullName>
    </submittedName>
</protein>
<reference evidence="3" key="1">
    <citation type="submission" date="2016-11" db="UniProtKB">
        <authorList>
            <consortium name="WormBaseParasite"/>
        </authorList>
    </citation>
    <scope>IDENTIFICATION</scope>
</reference>
<evidence type="ECO:0000256" key="1">
    <source>
        <dbReference type="SAM" id="Phobius"/>
    </source>
</evidence>
<name>A0A1I7WQR4_HETBA</name>
<dbReference type="Proteomes" id="UP000095283">
    <property type="component" value="Unplaced"/>
</dbReference>
<keyword evidence="1" id="KW-0812">Transmembrane</keyword>
<keyword evidence="1" id="KW-0472">Membrane</keyword>
<keyword evidence="2" id="KW-1185">Reference proteome</keyword>
<dbReference type="AlphaFoldDB" id="A0A1I7WQR4"/>
<organism evidence="2 3">
    <name type="scientific">Heterorhabditis bacteriophora</name>
    <name type="common">Entomopathogenic nematode worm</name>
    <dbReference type="NCBI Taxonomy" id="37862"/>
    <lineage>
        <taxon>Eukaryota</taxon>
        <taxon>Metazoa</taxon>
        <taxon>Ecdysozoa</taxon>
        <taxon>Nematoda</taxon>
        <taxon>Chromadorea</taxon>
        <taxon>Rhabditida</taxon>
        <taxon>Rhabditina</taxon>
        <taxon>Rhabditomorpha</taxon>
        <taxon>Strongyloidea</taxon>
        <taxon>Heterorhabditidae</taxon>
        <taxon>Heterorhabditis</taxon>
    </lineage>
</organism>